<feature type="domain" description="Flagellar motor switch protein FliG C-terminal" evidence="11">
    <location>
        <begin position="230"/>
        <end position="335"/>
    </location>
</feature>
<evidence type="ECO:0000256" key="6">
    <source>
        <dbReference type="ARBA" id="ARBA00022500"/>
    </source>
</evidence>
<dbReference type="InterPro" id="IPR011002">
    <property type="entry name" value="FliG_a-hlx"/>
</dbReference>
<dbReference type="GO" id="GO:0003774">
    <property type="term" value="F:cytoskeletal motor activity"/>
    <property type="evidence" value="ECO:0007669"/>
    <property type="project" value="InterPro"/>
</dbReference>
<feature type="domain" description="Flagellar motor switch protein FliG middle" evidence="12">
    <location>
        <begin position="128"/>
        <end position="199"/>
    </location>
</feature>
<reference evidence="14 15" key="1">
    <citation type="submission" date="2020-07" db="EMBL/GenBank/DDBJ databases">
        <title>Novel species isolated from subtropical streams in China.</title>
        <authorList>
            <person name="Lu H."/>
        </authorList>
    </citation>
    <scope>NUCLEOTIDE SEQUENCE [LARGE SCALE GENOMIC DNA]</scope>
    <source>
        <strain evidence="14 15">LX47W</strain>
    </source>
</reference>
<organism evidence="14 15">
    <name type="scientific">Rugamonas apoptosis</name>
    <dbReference type="NCBI Taxonomy" id="2758570"/>
    <lineage>
        <taxon>Bacteria</taxon>
        <taxon>Pseudomonadati</taxon>
        <taxon>Pseudomonadota</taxon>
        <taxon>Betaproteobacteria</taxon>
        <taxon>Burkholderiales</taxon>
        <taxon>Oxalobacteraceae</taxon>
        <taxon>Telluria group</taxon>
        <taxon>Rugamonas</taxon>
    </lineage>
</organism>
<dbReference type="PRINTS" id="PR00954">
    <property type="entry name" value="FLGMOTORFLIG"/>
</dbReference>
<dbReference type="Pfam" id="PF01706">
    <property type="entry name" value="FliG_C"/>
    <property type="match status" value="1"/>
</dbReference>
<dbReference type="GO" id="GO:0006935">
    <property type="term" value="P:chemotaxis"/>
    <property type="evidence" value="ECO:0007669"/>
    <property type="project" value="UniProtKB-KW"/>
</dbReference>
<name>A0A7W2FBY4_9BURK</name>
<evidence type="ECO:0000313" key="15">
    <source>
        <dbReference type="Proteomes" id="UP000573499"/>
    </source>
</evidence>
<comment type="caution">
    <text evidence="14">The sequence shown here is derived from an EMBL/GenBank/DDBJ whole genome shotgun (WGS) entry which is preliminary data.</text>
</comment>
<proteinExistence type="inferred from homology"/>
<evidence type="ECO:0000256" key="3">
    <source>
        <dbReference type="ARBA" id="ARBA00010299"/>
    </source>
</evidence>
<evidence type="ECO:0000259" key="12">
    <source>
        <dbReference type="Pfam" id="PF14841"/>
    </source>
</evidence>
<sequence>MAELNSIQESLEPQPVYLTPVEQAAIVLLSIGEEPAAAVLRCLSREELLEVTQVMSRMSGIKVESVKHAMQTFFDDYRQQSGVHGASRSYLKRSLDLALGGDIANTVLNSIYGDELRPKMARLQWASPKWLAEYISNEHVRMQAVFLAFLPPTLAGQIIDALPVEGRDLVLLNLARLDEIDRDLLLELDQLVMRCLGTFDMQSTSVEGIRQAAEILNRLPSNRAQMVELLRAHDPEVVAQIELSMYDFFILSTQSEVAITRIIEEVPLEQWAIALKGAEVSIRDAVLKTMPKRQAQAFEDMMRRAGPIPMSRIEQTRQEIMATVKALADAGEIEIQLFAEAVVE</sequence>
<dbReference type="GO" id="GO:0005886">
    <property type="term" value="C:plasma membrane"/>
    <property type="evidence" value="ECO:0007669"/>
    <property type="project" value="UniProtKB-SubCell"/>
</dbReference>
<evidence type="ECO:0000256" key="9">
    <source>
        <dbReference type="ARBA" id="ARBA00023143"/>
    </source>
</evidence>
<evidence type="ECO:0000256" key="10">
    <source>
        <dbReference type="ARBA" id="ARBA00025598"/>
    </source>
</evidence>
<dbReference type="GO" id="GO:0071973">
    <property type="term" value="P:bacterial-type flagellum-dependent cell motility"/>
    <property type="evidence" value="ECO:0007669"/>
    <property type="project" value="InterPro"/>
</dbReference>
<evidence type="ECO:0000259" key="13">
    <source>
        <dbReference type="Pfam" id="PF14842"/>
    </source>
</evidence>
<dbReference type="InterPro" id="IPR032779">
    <property type="entry name" value="FliG_M"/>
</dbReference>
<comment type="function">
    <text evidence="10">FliG is one of three proteins (FliG, FliN, FliM) that forms the rotor-mounted switch complex (C ring), located at the base of the basal body. This complex interacts with the CheY and CheZ chemotaxis proteins, in addition to contacting components of the motor that determine the direction of flagellar rotation.</text>
</comment>
<keyword evidence="15" id="KW-1185">Reference proteome</keyword>
<keyword evidence="9" id="KW-0975">Bacterial flagellum</keyword>
<keyword evidence="14" id="KW-0966">Cell projection</keyword>
<keyword evidence="5" id="KW-1003">Cell membrane</keyword>
<keyword evidence="8" id="KW-0472">Membrane</keyword>
<dbReference type="Pfam" id="PF14842">
    <property type="entry name" value="FliG_N"/>
    <property type="match status" value="1"/>
</dbReference>
<dbReference type="Gene3D" id="1.10.220.30">
    <property type="match status" value="3"/>
</dbReference>
<dbReference type="InterPro" id="IPR000090">
    <property type="entry name" value="Flg_Motor_Flig"/>
</dbReference>
<keyword evidence="14" id="KW-0282">Flagellum</keyword>
<evidence type="ECO:0000256" key="4">
    <source>
        <dbReference type="ARBA" id="ARBA00021870"/>
    </source>
</evidence>
<dbReference type="EMBL" id="JACEZU010000008">
    <property type="protein sequence ID" value="MBA5688814.1"/>
    <property type="molecule type" value="Genomic_DNA"/>
</dbReference>
<keyword evidence="14" id="KW-0969">Cilium</keyword>
<evidence type="ECO:0000256" key="1">
    <source>
        <dbReference type="ARBA" id="ARBA00004117"/>
    </source>
</evidence>
<dbReference type="PANTHER" id="PTHR30534">
    <property type="entry name" value="FLAGELLAR MOTOR SWITCH PROTEIN FLIG"/>
    <property type="match status" value="1"/>
</dbReference>
<evidence type="ECO:0000313" key="14">
    <source>
        <dbReference type="EMBL" id="MBA5688814.1"/>
    </source>
</evidence>
<comment type="similarity">
    <text evidence="3">Belongs to the FliG family.</text>
</comment>
<dbReference type="GO" id="GO:0009425">
    <property type="term" value="C:bacterial-type flagellum basal body"/>
    <property type="evidence" value="ECO:0007669"/>
    <property type="project" value="UniProtKB-SubCell"/>
</dbReference>
<protein>
    <recommendedName>
        <fullName evidence="4">Flagellar motor switch protein FliG</fullName>
    </recommendedName>
</protein>
<dbReference type="PANTHER" id="PTHR30534:SF0">
    <property type="entry name" value="FLAGELLAR MOTOR SWITCH PROTEIN FLIG"/>
    <property type="match status" value="1"/>
</dbReference>
<evidence type="ECO:0000256" key="5">
    <source>
        <dbReference type="ARBA" id="ARBA00022475"/>
    </source>
</evidence>
<dbReference type="RefSeq" id="WP_182154803.1">
    <property type="nucleotide sequence ID" value="NZ_JACEZU010000008.1"/>
</dbReference>
<dbReference type="InterPro" id="IPR023087">
    <property type="entry name" value="Flg_Motor_Flig_C"/>
</dbReference>
<evidence type="ECO:0000256" key="7">
    <source>
        <dbReference type="ARBA" id="ARBA00022779"/>
    </source>
</evidence>
<dbReference type="InterPro" id="IPR028263">
    <property type="entry name" value="FliG_N"/>
</dbReference>
<dbReference type="SUPFAM" id="SSF48029">
    <property type="entry name" value="FliG"/>
    <property type="match status" value="2"/>
</dbReference>
<dbReference type="Proteomes" id="UP000573499">
    <property type="component" value="Unassembled WGS sequence"/>
</dbReference>
<accession>A0A7W2FBY4</accession>
<evidence type="ECO:0000259" key="11">
    <source>
        <dbReference type="Pfam" id="PF01706"/>
    </source>
</evidence>
<evidence type="ECO:0000256" key="2">
    <source>
        <dbReference type="ARBA" id="ARBA00004413"/>
    </source>
</evidence>
<keyword evidence="6" id="KW-0145">Chemotaxis</keyword>
<dbReference type="Pfam" id="PF14841">
    <property type="entry name" value="FliG_M"/>
    <property type="match status" value="1"/>
</dbReference>
<dbReference type="AlphaFoldDB" id="A0A7W2FBY4"/>
<evidence type="ECO:0000256" key="8">
    <source>
        <dbReference type="ARBA" id="ARBA00023136"/>
    </source>
</evidence>
<gene>
    <name evidence="14" type="ORF">H3H39_17365</name>
</gene>
<comment type="subcellular location">
    <subcellularLocation>
        <location evidence="1">Bacterial flagellum basal body</location>
    </subcellularLocation>
    <subcellularLocation>
        <location evidence="2">Cell membrane</location>
        <topology evidence="2">Peripheral membrane protein</topology>
        <orientation evidence="2">Cytoplasmic side</orientation>
    </subcellularLocation>
</comment>
<keyword evidence="7" id="KW-0283">Flagellar rotation</keyword>
<feature type="domain" description="Flagellar motor switch protein FliG N-terminal" evidence="13">
    <location>
        <begin position="18"/>
        <end position="113"/>
    </location>
</feature>